<proteinExistence type="predicted"/>
<dbReference type="EMBL" id="VYZN01000001">
    <property type="protein sequence ID" value="KAE9544731.1"/>
    <property type="molecule type" value="Genomic_DNA"/>
</dbReference>
<dbReference type="Proteomes" id="UP000475862">
    <property type="component" value="Unassembled WGS sequence"/>
</dbReference>
<evidence type="ECO:0000313" key="3">
    <source>
        <dbReference type="Proteomes" id="UP000475862"/>
    </source>
</evidence>
<keyword evidence="1" id="KW-0812">Transmembrane</keyword>
<sequence length="195" mass="22836">MLNKTLQHNNAILGNTKQGFTSSKLSNDQQMQYTCPFCLSRVAILDLRSGSINCLAISSFYKFNMIHQSSFLYVTTNIVYKINSKQKSLIWNSIEYLQDRDCQQIPNNRNFQHLLPQFKLDILSEVFNVLILQLCIDLFCWYVVCVYTIYRKQKTQKRGQVGTALLYSRTLLFMIKLMENIVLHFQVLATYTNFL</sequence>
<keyword evidence="3" id="KW-1185">Reference proteome</keyword>
<evidence type="ECO:0008006" key="4">
    <source>
        <dbReference type="Google" id="ProtNLM"/>
    </source>
</evidence>
<evidence type="ECO:0000256" key="1">
    <source>
        <dbReference type="SAM" id="Phobius"/>
    </source>
</evidence>
<dbReference type="AlphaFoldDB" id="A0A6G0U6I0"/>
<reference evidence="2 3" key="1">
    <citation type="submission" date="2019-08" db="EMBL/GenBank/DDBJ databases">
        <title>The genome of the soybean aphid Biotype 1, its phylome, world population structure and adaptation to the North American continent.</title>
        <authorList>
            <person name="Giordano R."/>
            <person name="Donthu R.K."/>
            <person name="Hernandez A.G."/>
            <person name="Wright C.L."/>
            <person name="Zimin A.V."/>
        </authorList>
    </citation>
    <scope>NUCLEOTIDE SEQUENCE [LARGE SCALE GENOMIC DNA]</scope>
    <source>
        <tissue evidence="2">Whole aphids</tissue>
    </source>
</reference>
<gene>
    <name evidence="2" type="ORF">AGLY_000273</name>
</gene>
<protein>
    <recommendedName>
        <fullName evidence="4">Transmembrane protein</fullName>
    </recommendedName>
</protein>
<evidence type="ECO:0000313" key="2">
    <source>
        <dbReference type="EMBL" id="KAE9544731.1"/>
    </source>
</evidence>
<accession>A0A6G0U6I0</accession>
<keyword evidence="1" id="KW-0472">Membrane</keyword>
<keyword evidence="1" id="KW-1133">Transmembrane helix</keyword>
<comment type="caution">
    <text evidence="2">The sequence shown here is derived from an EMBL/GenBank/DDBJ whole genome shotgun (WGS) entry which is preliminary data.</text>
</comment>
<feature type="transmembrane region" description="Helical" evidence="1">
    <location>
        <begin position="126"/>
        <end position="150"/>
    </location>
</feature>
<organism evidence="2 3">
    <name type="scientific">Aphis glycines</name>
    <name type="common">Soybean aphid</name>
    <dbReference type="NCBI Taxonomy" id="307491"/>
    <lineage>
        <taxon>Eukaryota</taxon>
        <taxon>Metazoa</taxon>
        <taxon>Ecdysozoa</taxon>
        <taxon>Arthropoda</taxon>
        <taxon>Hexapoda</taxon>
        <taxon>Insecta</taxon>
        <taxon>Pterygota</taxon>
        <taxon>Neoptera</taxon>
        <taxon>Paraneoptera</taxon>
        <taxon>Hemiptera</taxon>
        <taxon>Sternorrhyncha</taxon>
        <taxon>Aphidomorpha</taxon>
        <taxon>Aphidoidea</taxon>
        <taxon>Aphididae</taxon>
        <taxon>Aphidini</taxon>
        <taxon>Aphis</taxon>
        <taxon>Aphis</taxon>
    </lineage>
</organism>
<feature type="transmembrane region" description="Helical" evidence="1">
    <location>
        <begin position="171"/>
        <end position="191"/>
    </location>
</feature>
<name>A0A6G0U6I0_APHGL</name>